<dbReference type="Proteomes" id="UP000510822">
    <property type="component" value="Chromosome"/>
</dbReference>
<reference evidence="2 3" key="1">
    <citation type="journal article" date="2016" name="Int. J. Syst. Evol. Microbiol.">
        <title>Chitinibacter fontanus sp. nov., isolated from a spring.</title>
        <authorList>
            <person name="Sheu S.Y."/>
            <person name="Li Y.S."/>
            <person name="Young C.C."/>
            <person name="Chen W.M."/>
        </authorList>
    </citation>
    <scope>NUCLEOTIDE SEQUENCE [LARGE SCALE GENOMIC DNA]</scope>
    <source>
        <strain evidence="2 3">STM-7</strain>
    </source>
</reference>
<feature type="transmembrane region" description="Helical" evidence="1">
    <location>
        <begin position="81"/>
        <end position="103"/>
    </location>
</feature>
<name>A0A7D5Z0I1_9NEIS</name>
<proteinExistence type="predicted"/>
<accession>A0A7D5Z0I1</accession>
<evidence type="ECO:0000313" key="2">
    <source>
        <dbReference type="EMBL" id="QLI80341.1"/>
    </source>
</evidence>
<feature type="transmembrane region" description="Helical" evidence="1">
    <location>
        <begin position="40"/>
        <end position="61"/>
    </location>
</feature>
<keyword evidence="1" id="KW-1133">Transmembrane helix</keyword>
<dbReference type="InterPro" id="IPR008407">
    <property type="entry name" value="Brnchd-chn_aa_trnsp_AzlD"/>
</dbReference>
<gene>
    <name evidence="2" type="ORF">HZU75_01655</name>
</gene>
<evidence type="ECO:0000256" key="1">
    <source>
        <dbReference type="SAM" id="Phobius"/>
    </source>
</evidence>
<dbReference type="AlphaFoldDB" id="A0A7D5Z0I1"/>
<dbReference type="Pfam" id="PF05437">
    <property type="entry name" value="AzlD"/>
    <property type="match status" value="1"/>
</dbReference>
<feature type="transmembrane region" description="Helical" evidence="1">
    <location>
        <begin position="6"/>
        <end position="28"/>
    </location>
</feature>
<keyword evidence="1" id="KW-0472">Membrane</keyword>
<protein>
    <submittedName>
        <fullName evidence="2">AzlD domain-containing protein</fullName>
    </submittedName>
</protein>
<evidence type="ECO:0000313" key="3">
    <source>
        <dbReference type="Proteomes" id="UP000510822"/>
    </source>
</evidence>
<dbReference type="KEGG" id="cfon:HZU75_01655"/>
<keyword evidence="1" id="KW-0812">Transmembrane</keyword>
<sequence length="107" mass="11785">MDIPSLLLMLLGMAAVTYGLRLVFFLPGVGDRLPPRLRQAMAYVPVAVLTAIVVPEVFLTKGQFNTDLLNPQLWGMLATGWMMWKSGRLLLAIGAGMAVYYAFRLLA</sequence>
<dbReference type="RefSeq" id="WP_180307484.1">
    <property type="nucleotide sequence ID" value="NZ_CP058952.1"/>
</dbReference>
<organism evidence="2 3">
    <name type="scientific">Chitinibacter fontanus</name>
    <dbReference type="NCBI Taxonomy" id="1737446"/>
    <lineage>
        <taxon>Bacteria</taxon>
        <taxon>Pseudomonadati</taxon>
        <taxon>Pseudomonadota</taxon>
        <taxon>Betaproteobacteria</taxon>
        <taxon>Neisseriales</taxon>
        <taxon>Chitinibacteraceae</taxon>
        <taxon>Chitinibacter</taxon>
    </lineage>
</organism>
<keyword evidence="3" id="KW-1185">Reference proteome</keyword>
<dbReference type="EMBL" id="CP058952">
    <property type="protein sequence ID" value="QLI80341.1"/>
    <property type="molecule type" value="Genomic_DNA"/>
</dbReference>